<keyword evidence="4 6" id="KW-0694">RNA-binding</keyword>
<comment type="similarity">
    <text evidence="1 6">Belongs to the snRNP Sm proteins family.</text>
</comment>
<dbReference type="STRING" id="289078.A0A2X0KKD1"/>
<comment type="subcellular location">
    <subcellularLocation>
        <location evidence="6">Cytoplasm</location>
    </subcellularLocation>
    <subcellularLocation>
        <location evidence="6">Cytoplasm</location>
        <location evidence="6">P-body</location>
    </subcellularLocation>
</comment>
<dbReference type="SUPFAM" id="SSF50182">
    <property type="entry name" value="Sm-like ribonucleoproteins"/>
    <property type="match status" value="1"/>
</dbReference>
<dbReference type="Gene3D" id="2.30.30.100">
    <property type="match status" value="1"/>
</dbReference>
<proteinExistence type="inferred from homology"/>
<dbReference type="PANTHER" id="PTHR15588">
    <property type="entry name" value="LSM1"/>
    <property type="match status" value="1"/>
</dbReference>
<dbReference type="SMART" id="SM00651">
    <property type="entry name" value="Sm"/>
    <property type="match status" value="1"/>
</dbReference>
<evidence type="ECO:0000256" key="6">
    <source>
        <dbReference type="RuleBase" id="RU365047"/>
    </source>
</evidence>
<dbReference type="InterPro" id="IPR034104">
    <property type="entry name" value="Lsm1"/>
</dbReference>
<comment type="function">
    <text evidence="6">Component of the cytoplasmic LSM1-LSM7 complex which is involved in mRNA degradation.</text>
</comment>
<dbReference type="GO" id="GO:0000932">
    <property type="term" value="C:P-body"/>
    <property type="evidence" value="ECO:0007669"/>
    <property type="project" value="UniProtKB-SubCell"/>
</dbReference>
<dbReference type="PROSITE" id="PS52002">
    <property type="entry name" value="SM"/>
    <property type="match status" value="1"/>
</dbReference>
<evidence type="ECO:0000256" key="5">
    <source>
        <dbReference type="ARBA" id="ARBA00023274"/>
    </source>
</evidence>
<feature type="region of interest" description="Disordered" evidence="7">
    <location>
        <begin position="161"/>
        <end position="185"/>
    </location>
</feature>
<dbReference type="Pfam" id="PF01423">
    <property type="entry name" value="LSM"/>
    <property type="match status" value="1"/>
</dbReference>
<dbReference type="GO" id="GO:0006397">
    <property type="term" value="P:mRNA processing"/>
    <property type="evidence" value="ECO:0007669"/>
    <property type="project" value="UniProtKB-UniRule"/>
</dbReference>
<keyword evidence="10" id="KW-1185">Reference proteome</keyword>
<feature type="domain" description="Sm" evidence="8">
    <location>
        <begin position="53"/>
        <end position="130"/>
    </location>
</feature>
<dbReference type="GO" id="GO:0000290">
    <property type="term" value="P:deadenylation-dependent decapping of nuclear-transcribed mRNA"/>
    <property type="evidence" value="ECO:0007669"/>
    <property type="project" value="TreeGrafter"/>
</dbReference>
<gene>
    <name evidence="6" type="primary">LSM1</name>
    <name evidence="9" type="ORF">BZ3500_MVSOF-1268-A1-R1_CHR1-2G01460</name>
</gene>
<dbReference type="EMBL" id="FMWP01000015">
    <property type="protein sequence ID" value="SCZ91516.1"/>
    <property type="molecule type" value="Genomic_DNA"/>
</dbReference>
<dbReference type="InterPro" id="IPR010920">
    <property type="entry name" value="LSM_dom_sf"/>
</dbReference>
<dbReference type="GO" id="GO:1990726">
    <property type="term" value="C:Lsm1-7-Pat1 complex"/>
    <property type="evidence" value="ECO:0007669"/>
    <property type="project" value="TreeGrafter"/>
</dbReference>
<dbReference type="Proteomes" id="UP000249723">
    <property type="component" value="Unassembled WGS sequence"/>
</dbReference>
<evidence type="ECO:0000256" key="4">
    <source>
        <dbReference type="ARBA" id="ARBA00022884"/>
    </source>
</evidence>
<protein>
    <recommendedName>
        <fullName evidence="6">U6 snRNA-associated Sm-like protein LSm1</fullName>
    </recommendedName>
</protein>
<accession>A0A2X0KKD1</accession>
<reference evidence="10" key="1">
    <citation type="submission" date="2016-10" db="EMBL/GenBank/DDBJ databases">
        <authorList>
            <person name="Jeantristanb JTB J.-T."/>
            <person name="Ricardo R."/>
        </authorList>
    </citation>
    <scope>NUCLEOTIDE SEQUENCE [LARGE SCALE GENOMIC DNA]</scope>
</reference>
<evidence type="ECO:0000313" key="10">
    <source>
        <dbReference type="Proteomes" id="UP000249723"/>
    </source>
</evidence>
<dbReference type="InterPro" id="IPR047575">
    <property type="entry name" value="Sm"/>
</dbReference>
<dbReference type="AlphaFoldDB" id="A0A2X0KKD1"/>
<comment type="subunit">
    <text evidence="6">Component of the heptameric LSM1-LSM7 complex that forms a seven-membered ring structure with a donut shape.</text>
</comment>
<evidence type="ECO:0000259" key="8">
    <source>
        <dbReference type="PROSITE" id="PS52002"/>
    </source>
</evidence>
<evidence type="ECO:0000256" key="7">
    <source>
        <dbReference type="SAM" id="MobiDB-lite"/>
    </source>
</evidence>
<keyword evidence="3 6" id="KW-0507">mRNA processing</keyword>
<dbReference type="CDD" id="cd01728">
    <property type="entry name" value="LSm1"/>
    <property type="match status" value="1"/>
</dbReference>
<keyword evidence="5 6" id="KW-0687">Ribonucleoprotein</keyword>
<dbReference type="InterPro" id="IPR001163">
    <property type="entry name" value="Sm_dom_euk/arc"/>
</dbReference>
<evidence type="ECO:0000313" key="9">
    <source>
        <dbReference type="EMBL" id="SCZ91516.1"/>
    </source>
</evidence>
<dbReference type="GO" id="GO:0003729">
    <property type="term" value="F:mRNA binding"/>
    <property type="evidence" value="ECO:0007669"/>
    <property type="project" value="TreeGrafter"/>
</dbReference>
<dbReference type="PANTHER" id="PTHR15588:SF8">
    <property type="entry name" value="U6 SNRNA-ASSOCIATED SM-LIKE PROTEIN LSM1"/>
    <property type="match status" value="1"/>
</dbReference>
<keyword evidence="2 6" id="KW-0963">Cytoplasm</keyword>
<name>A0A2X0KKD1_9BASI</name>
<evidence type="ECO:0000256" key="3">
    <source>
        <dbReference type="ARBA" id="ARBA00022664"/>
    </source>
</evidence>
<dbReference type="GO" id="GO:1990904">
    <property type="term" value="C:ribonucleoprotein complex"/>
    <property type="evidence" value="ECO:0007669"/>
    <property type="project" value="UniProtKB-KW"/>
</dbReference>
<dbReference type="OrthoDB" id="10263346at2759"/>
<sequence>MPHRPHRPSPTSERLAKSINTSALGGVCKDFGAFLPTRRRRTTLDPLSNLAFTTSGALIDLVDKKILVHLRDGRRLIGVLRSYDQYANLVLTQTIERIFHPPSKTFAQTDRGVFLIRGENVVLLGEVDLDTEDAAIEKLQQQPWPQLAAVLEQEKQRKEQHARITERVLHQNKGFGQEGGEGDAY</sequence>
<dbReference type="InterPro" id="IPR044642">
    <property type="entry name" value="PTHR15588"/>
</dbReference>
<evidence type="ECO:0000256" key="2">
    <source>
        <dbReference type="ARBA" id="ARBA00022490"/>
    </source>
</evidence>
<organism evidence="9 10">
    <name type="scientific">Microbotryum saponariae</name>
    <dbReference type="NCBI Taxonomy" id="289078"/>
    <lineage>
        <taxon>Eukaryota</taxon>
        <taxon>Fungi</taxon>
        <taxon>Dikarya</taxon>
        <taxon>Basidiomycota</taxon>
        <taxon>Pucciniomycotina</taxon>
        <taxon>Microbotryomycetes</taxon>
        <taxon>Microbotryales</taxon>
        <taxon>Microbotryaceae</taxon>
        <taxon>Microbotryum</taxon>
    </lineage>
</organism>
<evidence type="ECO:0000256" key="1">
    <source>
        <dbReference type="ARBA" id="ARBA00006850"/>
    </source>
</evidence>